<accession>A0ACC0HQB5</accession>
<dbReference type="Proteomes" id="UP001060215">
    <property type="component" value="Chromosome 4"/>
</dbReference>
<proteinExistence type="predicted"/>
<reference evidence="1 2" key="1">
    <citation type="journal article" date="2022" name="Plant J.">
        <title>Chromosome-level genome of Camellia lanceoleosa provides a valuable resource for understanding genome evolution and self-incompatibility.</title>
        <authorList>
            <person name="Gong W."/>
            <person name="Xiao S."/>
            <person name="Wang L."/>
            <person name="Liao Z."/>
            <person name="Chang Y."/>
            <person name="Mo W."/>
            <person name="Hu G."/>
            <person name="Li W."/>
            <person name="Zhao G."/>
            <person name="Zhu H."/>
            <person name="Hu X."/>
            <person name="Ji K."/>
            <person name="Xiang X."/>
            <person name="Song Q."/>
            <person name="Yuan D."/>
            <person name="Jin S."/>
            <person name="Zhang L."/>
        </authorList>
    </citation>
    <scope>NUCLEOTIDE SEQUENCE [LARGE SCALE GENOMIC DNA]</scope>
    <source>
        <strain evidence="1">SQ_2022a</strain>
    </source>
</reference>
<sequence length="107" mass="11504">MVEGTPSSNSVKLQSDSVELGQHVPASESLVVTETENTVLVVASNKNLFQDDIHKGDDHDLVSRSQIQSGDFDHKTLVNLEPVEDQDNVGNVVITEPTFGADGFSPV</sequence>
<evidence type="ECO:0000313" key="2">
    <source>
        <dbReference type="Proteomes" id="UP001060215"/>
    </source>
</evidence>
<protein>
    <submittedName>
        <fullName evidence="1">Uncharacterized protein</fullName>
    </submittedName>
</protein>
<evidence type="ECO:0000313" key="1">
    <source>
        <dbReference type="EMBL" id="KAI8014171.1"/>
    </source>
</evidence>
<dbReference type="EMBL" id="CM045761">
    <property type="protein sequence ID" value="KAI8014171.1"/>
    <property type="molecule type" value="Genomic_DNA"/>
</dbReference>
<name>A0ACC0HQB5_9ERIC</name>
<keyword evidence="2" id="KW-1185">Reference proteome</keyword>
<gene>
    <name evidence="1" type="ORF">LOK49_LG05G02735</name>
</gene>
<comment type="caution">
    <text evidence="1">The sequence shown here is derived from an EMBL/GenBank/DDBJ whole genome shotgun (WGS) entry which is preliminary data.</text>
</comment>
<organism evidence="1 2">
    <name type="scientific">Camellia lanceoleosa</name>
    <dbReference type="NCBI Taxonomy" id="1840588"/>
    <lineage>
        <taxon>Eukaryota</taxon>
        <taxon>Viridiplantae</taxon>
        <taxon>Streptophyta</taxon>
        <taxon>Embryophyta</taxon>
        <taxon>Tracheophyta</taxon>
        <taxon>Spermatophyta</taxon>
        <taxon>Magnoliopsida</taxon>
        <taxon>eudicotyledons</taxon>
        <taxon>Gunneridae</taxon>
        <taxon>Pentapetalae</taxon>
        <taxon>asterids</taxon>
        <taxon>Ericales</taxon>
        <taxon>Theaceae</taxon>
        <taxon>Camellia</taxon>
    </lineage>
</organism>